<dbReference type="Gene3D" id="3.60.21.10">
    <property type="match status" value="1"/>
</dbReference>
<dbReference type="GO" id="GO:0006798">
    <property type="term" value="P:polyphosphate catabolic process"/>
    <property type="evidence" value="ECO:0007669"/>
    <property type="project" value="TreeGrafter"/>
</dbReference>
<dbReference type="GO" id="GO:0000298">
    <property type="term" value="F:endopolyphosphatase activity"/>
    <property type="evidence" value="ECO:0007669"/>
    <property type="project" value="TreeGrafter"/>
</dbReference>
<dbReference type="GO" id="GO:0005615">
    <property type="term" value="C:extracellular space"/>
    <property type="evidence" value="ECO:0007669"/>
    <property type="project" value="TreeGrafter"/>
</dbReference>
<name>A0A8H7BWZ3_9FUNG</name>
<dbReference type="Proteomes" id="UP000605846">
    <property type="component" value="Unassembled WGS sequence"/>
</dbReference>
<dbReference type="EMBL" id="JABAYA010000030">
    <property type="protein sequence ID" value="KAF7728939.1"/>
    <property type="molecule type" value="Genomic_DNA"/>
</dbReference>
<sequence length="435" mass="50969">MHMDSYFQVNATIKSECHRAPKKHKGKKWRKGKLAGYWGSPTSECDAPTHLIEHTINWIGQNWKNKLDFVIWTGDNARHDIDGKIPRTRKEILDYNQRLTDMMRQTFTMEETNRTITIVPVIGNNDIHPHNILHGNQLNRDKPITLEDFATMWRDFIPQDQLDAFMQGGYFAIDVVPGIRVLSLNTLYFFNSNDAVHPCKVKGGTADRHMEWIKEQLERARKDRVKVYMIGHVPPSPKTFRKSCLSRYINISLAYADIITGHMYGHANMDHFQILKSTKKSKKKITEPEGDLRAEKDVDRFISSLRQQYKQAHSENGTSAIVVHVAPPVLPVYHSTFRINQYDKRQASFGQWLQYTQWYANLTYWNQLPQNRPLEYEIEYATDTTYDMADLGVDSWLELARRMTENTKVSEALWNTYLDNMLVQTYKERRSIKHR</sequence>
<comment type="caution">
    <text evidence="3">The sequence shown here is derived from an EMBL/GenBank/DDBJ whole genome shotgun (WGS) entry which is preliminary data.</text>
</comment>
<protein>
    <submittedName>
        <fullName evidence="3">Endopolyphosphatase</fullName>
    </submittedName>
</protein>
<dbReference type="AlphaFoldDB" id="A0A8H7BWZ3"/>
<evidence type="ECO:0000256" key="1">
    <source>
        <dbReference type="ARBA" id="ARBA00022801"/>
    </source>
</evidence>
<keyword evidence="4" id="KW-1185">Reference proteome</keyword>
<keyword evidence="1" id="KW-0378">Hydrolase</keyword>
<proteinExistence type="predicted"/>
<evidence type="ECO:0000313" key="4">
    <source>
        <dbReference type="Proteomes" id="UP000605846"/>
    </source>
</evidence>
<reference evidence="3" key="1">
    <citation type="submission" date="2020-01" db="EMBL/GenBank/DDBJ databases">
        <title>Genome Sequencing of Three Apophysomyces-Like Fungal Strains Confirms a Novel Fungal Genus in the Mucoromycota with divergent Burkholderia-like Endosymbiotic Bacteria.</title>
        <authorList>
            <person name="Stajich J.E."/>
            <person name="Macias A.M."/>
            <person name="Carter-House D."/>
            <person name="Lovett B."/>
            <person name="Kasson L.R."/>
            <person name="Berry K."/>
            <person name="Grigoriev I."/>
            <person name="Chang Y."/>
            <person name="Spatafora J."/>
            <person name="Kasson M.T."/>
        </authorList>
    </citation>
    <scope>NUCLEOTIDE SEQUENCE</scope>
    <source>
        <strain evidence="3">NRRL A-21654</strain>
    </source>
</reference>
<dbReference type="GO" id="GO:0008081">
    <property type="term" value="F:phosphoric diester hydrolase activity"/>
    <property type="evidence" value="ECO:0007669"/>
    <property type="project" value="TreeGrafter"/>
</dbReference>
<dbReference type="GO" id="GO:0000324">
    <property type="term" value="C:fungal-type vacuole"/>
    <property type="evidence" value="ECO:0007669"/>
    <property type="project" value="TreeGrafter"/>
</dbReference>
<evidence type="ECO:0000313" key="3">
    <source>
        <dbReference type="EMBL" id="KAF7728939.1"/>
    </source>
</evidence>
<accession>A0A8H7BWZ3</accession>
<dbReference type="GO" id="GO:0004309">
    <property type="term" value="F:exopolyphosphatase activity"/>
    <property type="evidence" value="ECO:0007669"/>
    <property type="project" value="TreeGrafter"/>
</dbReference>
<dbReference type="SUPFAM" id="SSF56300">
    <property type="entry name" value="Metallo-dependent phosphatases"/>
    <property type="match status" value="1"/>
</dbReference>
<organism evidence="3 4">
    <name type="scientific">Apophysomyces ossiformis</name>
    <dbReference type="NCBI Taxonomy" id="679940"/>
    <lineage>
        <taxon>Eukaryota</taxon>
        <taxon>Fungi</taxon>
        <taxon>Fungi incertae sedis</taxon>
        <taxon>Mucoromycota</taxon>
        <taxon>Mucoromycotina</taxon>
        <taxon>Mucoromycetes</taxon>
        <taxon>Mucorales</taxon>
        <taxon>Mucorineae</taxon>
        <taxon>Mucoraceae</taxon>
        <taxon>Apophysomyces</taxon>
    </lineage>
</organism>
<gene>
    <name evidence="3" type="primary">PPN1_3</name>
    <name evidence="3" type="ORF">EC973_005334</name>
</gene>
<dbReference type="InterPro" id="IPR029052">
    <property type="entry name" value="Metallo-depent_PP-like"/>
</dbReference>
<evidence type="ECO:0000256" key="2">
    <source>
        <dbReference type="ARBA" id="ARBA00023180"/>
    </source>
</evidence>
<dbReference type="PANTHER" id="PTHR10340:SF55">
    <property type="entry name" value="ENDOPOLYPHOSPHATASE"/>
    <property type="match status" value="1"/>
</dbReference>
<dbReference type="OrthoDB" id="348678at2759"/>
<keyword evidence="2" id="KW-0325">Glycoprotein</keyword>
<dbReference type="PANTHER" id="PTHR10340">
    <property type="entry name" value="SPHINGOMYELIN PHOSPHODIESTERASE"/>
    <property type="match status" value="1"/>
</dbReference>